<dbReference type="Pfam" id="PF00041">
    <property type="entry name" value="fn3"/>
    <property type="match status" value="2"/>
</dbReference>
<evidence type="ECO:0000259" key="8">
    <source>
        <dbReference type="PROSITE" id="PS50237"/>
    </source>
</evidence>
<evidence type="ECO:0000256" key="6">
    <source>
        <dbReference type="PROSITE-ProRule" id="PRU00104"/>
    </source>
</evidence>
<dbReference type="EMBL" id="JBBJCI010000015">
    <property type="protein sequence ID" value="KAK7254853.1"/>
    <property type="molecule type" value="Genomic_DNA"/>
</dbReference>
<dbReference type="EC" id="2.3.2.26" evidence="3"/>
<dbReference type="Gene3D" id="3.30.2410.10">
    <property type="entry name" value="Hect, E3 ligase catalytic domain"/>
    <property type="match status" value="1"/>
</dbReference>
<dbReference type="Pfam" id="PF00632">
    <property type="entry name" value="HECT"/>
    <property type="match status" value="1"/>
</dbReference>
<evidence type="ECO:0000313" key="10">
    <source>
        <dbReference type="EMBL" id="KAK7254853.1"/>
    </source>
</evidence>
<keyword evidence="5 6" id="KW-0833">Ubl conjugation pathway</keyword>
<dbReference type="PROSITE" id="PS50853">
    <property type="entry name" value="FN3"/>
    <property type="match status" value="2"/>
</dbReference>
<sequence>MGAARSVLRRATSIKGSTRERFLLTEEEVEEDAACLEAQRRSIKYCVDNLYYGAPVQLSGVRTPKHHLPSALVAFDAGRGSLGAEMLGDGEQLSSFPASCVVSPTGDIIVTRRAAAAADEEAKDERGGETRQIIRASTLAEVVGPPVSPKMGATVEATAHSLRVTWATCDGDAASELIDKFEVAYRPYLAAASGSPVGWRALAVVDVARGGRRSALVASLEPDAAFEFKCRARNNVGWSAWSPARQFRTSASPPEPPDVPVAGVLRSEAIALWWREPARTFGSPVRTYVLRARRADGPPADGEDESDGGLCDDAPLDGMRRDGGWRVLYAGPLTRFLACGLEPGTNYAFAVAAVNGVGASEFGRAGAFKTPSRAGADDGYAGPENAALLRRGDMWLECWDPVQEAVFYFHRLTARRERTAPPEFVELRNESNERRQLGLLSDEDVRADAASQFRVKRYRFHKELRQRVHLRLSRPRSATRPPPAPAAASPASDKGQRCLVVLRRSHLRGDSLDALRCLPAPELNKRFKIEYDGENGIDSGGLTKDWYLALSHGFADVKFGFFSKTPAGDLELKPSDEQGGRPVDDFKALGRFLAKAVFDQQCVDLPLAAPIYNALRGIGLEEERDAAPAFNSPRRPRPRPLPGGLPPLAPVVRVPPALLAAALDEVRSVDRPFYRSLRWILDNDLGDDGGGLDATFSVQRGDVEVDLKERGRSVAVVERNKHEYVFLVARWRARHATAMEMDALLDGAAEVGVVPDLLRRFSLEELDLLVNGRRDVDVGELEAYCLHQGEGFAPDHAVSLWFWQMMHEFDDDMRARALAFATGSNKIPLDGFSPPLTLTLDPLRVDALPVVHTCFNQIVLSNFTSYATMKKQCAFAIRNCATFELS</sequence>
<dbReference type="Gene3D" id="3.90.1750.10">
    <property type="entry name" value="Hect, E3 ligase catalytic domains"/>
    <property type="match status" value="1"/>
</dbReference>
<reference evidence="10 11" key="1">
    <citation type="submission" date="2024-03" db="EMBL/GenBank/DDBJ databases">
        <title>Aureococcus anophagefferens CCMP1851 and Kratosvirus quantuckense: Draft genome of a second virus-susceptible host strain in the model system.</title>
        <authorList>
            <person name="Chase E."/>
            <person name="Truchon A.R."/>
            <person name="Schepens W."/>
            <person name="Wilhelm S.W."/>
        </authorList>
    </citation>
    <scope>NUCLEOTIDE SEQUENCE [LARGE SCALE GENOMIC DNA]</scope>
    <source>
        <strain evidence="10 11">CCMP1851</strain>
    </source>
</reference>
<evidence type="ECO:0000256" key="4">
    <source>
        <dbReference type="ARBA" id="ARBA00022679"/>
    </source>
</evidence>
<accession>A0ABR1GG40</accession>
<evidence type="ECO:0000313" key="11">
    <source>
        <dbReference type="Proteomes" id="UP001363151"/>
    </source>
</evidence>
<dbReference type="SMART" id="SM00119">
    <property type="entry name" value="HECTc"/>
    <property type="match status" value="1"/>
</dbReference>
<organism evidence="10 11">
    <name type="scientific">Aureococcus anophagefferens</name>
    <name type="common">Harmful bloom alga</name>
    <dbReference type="NCBI Taxonomy" id="44056"/>
    <lineage>
        <taxon>Eukaryota</taxon>
        <taxon>Sar</taxon>
        <taxon>Stramenopiles</taxon>
        <taxon>Ochrophyta</taxon>
        <taxon>Pelagophyceae</taxon>
        <taxon>Pelagomonadales</taxon>
        <taxon>Pelagomonadaceae</taxon>
        <taxon>Aureococcus</taxon>
    </lineage>
</organism>
<dbReference type="CDD" id="cd00063">
    <property type="entry name" value="FN3"/>
    <property type="match status" value="2"/>
</dbReference>
<keyword evidence="11" id="KW-1185">Reference proteome</keyword>
<feature type="region of interest" description="Disordered" evidence="7">
    <location>
        <begin position="471"/>
        <end position="492"/>
    </location>
</feature>
<dbReference type="GO" id="GO:0016874">
    <property type="term" value="F:ligase activity"/>
    <property type="evidence" value="ECO:0007669"/>
    <property type="project" value="UniProtKB-KW"/>
</dbReference>
<name>A0ABR1GG40_AURAN</name>
<evidence type="ECO:0000256" key="7">
    <source>
        <dbReference type="SAM" id="MobiDB-lite"/>
    </source>
</evidence>
<evidence type="ECO:0000256" key="1">
    <source>
        <dbReference type="ARBA" id="ARBA00000885"/>
    </source>
</evidence>
<dbReference type="PANTHER" id="PTHR11254:SF67">
    <property type="entry name" value="E3 UBIQUITIN-PROTEIN LIGASE HUWE1"/>
    <property type="match status" value="1"/>
</dbReference>
<evidence type="ECO:0000256" key="3">
    <source>
        <dbReference type="ARBA" id="ARBA00012485"/>
    </source>
</evidence>
<comment type="pathway">
    <text evidence="2">Protein modification; protein ubiquitination.</text>
</comment>
<dbReference type="InterPro" id="IPR000569">
    <property type="entry name" value="HECT_dom"/>
</dbReference>
<evidence type="ECO:0000259" key="9">
    <source>
        <dbReference type="PROSITE" id="PS50853"/>
    </source>
</evidence>
<keyword evidence="10" id="KW-0436">Ligase</keyword>
<dbReference type="Gene3D" id="3.30.2160.10">
    <property type="entry name" value="Hect, E3 ligase catalytic domain"/>
    <property type="match status" value="1"/>
</dbReference>
<feature type="region of interest" description="Disordered" evidence="7">
    <location>
        <begin position="296"/>
        <end position="315"/>
    </location>
</feature>
<comment type="caution">
    <text evidence="10">The sequence shown here is derived from an EMBL/GenBank/DDBJ whole genome shotgun (WGS) entry which is preliminary data.</text>
</comment>
<dbReference type="InterPro" id="IPR036116">
    <property type="entry name" value="FN3_sf"/>
</dbReference>
<evidence type="ECO:0000256" key="2">
    <source>
        <dbReference type="ARBA" id="ARBA00004906"/>
    </source>
</evidence>
<evidence type="ECO:0000256" key="5">
    <source>
        <dbReference type="ARBA" id="ARBA00022786"/>
    </source>
</evidence>
<dbReference type="SMART" id="SM00060">
    <property type="entry name" value="FN3"/>
    <property type="match status" value="2"/>
</dbReference>
<dbReference type="SUPFAM" id="SSF49265">
    <property type="entry name" value="Fibronectin type III"/>
    <property type="match status" value="1"/>
</dbReference>
<dbReference type="InterPro" id="IPR013783">
    <property type="entry name" value="Ig-like_fold"/>
</dbReference>
<dbReference type="InterPro" id="IPR035983">
    <property type="entry name" value="Hect_E3_ubiquitin_ligase"/>
</dbReference>
<dbReference type="PROSITE" id="PS50237">
    <property type="entry name" value="HECT"/>
    <property type="match status" value="1"/>
</dbReference>
<feature type="active site" description="Glycyl thioester intermediate" evidence="6">
    <location>
        <position position="854"/>
    </location>
</feature>
<dbReference type="Gene3D" id="2.60.40.10">
    <property type="entry name" value="Immunoglobulins"/>
    <property type="match status" value="2"/>
</dbReference>
<dbReference type="InterPro" id="IPR050409">
    <property type="entry name" value="E3_ubiq-protein_ligase"/>
</dbReference>
<gene>
    <name evidence="10" type="ORF">SO694_00134061</name>
</gene>
<dbReference type="PANTHER" id="PTHR11254">
    <property type="entry name" value="HECT DOMAIN UBIQUITIN-PROTEIN LIGASE"/>
    <property type="match status" value="1"/>
</dbReference>
<dbReference type="SUPFAM" id="SSF56204">
    <property type="entry name" value="Hect, E3 ligase catalytic domain"/>
    <property type="match status" value="1"/>
</dbReference>
<protein>
    <recommendedName>
        <fullName evidence="3">HECT-type E3 ubiquitin transferase</fullName>
        <ecNumber evidence="3">2.3.2.26</ecNumber>
    </recommendedName>
</protein>
<proteinExistence type="predicted"/>
<keyword evidence="4" id="KW-0808">Transferase</keyword>
<feature type="domain" description="Fibronectin type-III" evidence="9">
    <location>
        <begin position="145"/>
        <end position="252"/>
    </location>
</feature>
<comment type="catalytic activity">
    <reaction evidence="1">
        <text>S-ubiquitinyl-[E2 ubiquitin-conjugating enzyme]-L-cysteine + [acceptor protein]-L-lysine = [E2 ubiquitin-conjugating enzyme]-L-cysteine + N(6)-ubiquitinyl-[acceptor protein]-L-lysine.</text>
        <dbReference type="EC" id="2.3.2.26"/>
    </reaction>
</comment>
<dbReference type="Proteomes" id="UP001363151">
    <property type="component" value="Unassembled WGS sequence"/>
</dbReference>
<feature type="domain" description="HECT" evidence="8">
    <location>
        <begin position="519"/>
        <end position="886"/>
    </location>
</feature>
<feature type="domain" description="Fibronectin type-III" evidence="9">
    <location>
        <begin position="253"/>
        <end position="373"/>
    </location>
</feature>
<dbReference type="InterPro" id="IPR003961">
    <property type="entry name" value="FN3_dom"/>
</dbReference>